<evidence type="ECO:0000256" key="4">
    <source>
        <dbReference type="ARBA" id="ARBA00031123"/>
    </source>
</evidence>
<dbReference type="Pfam" id="PF01869">
    <property type="entry name" value="BcrAD_BadFG"/>
    <property type="match status" value="1"/>
</dbReference>
<evidence type="ECO:0000313" key="7">
    <source>
        <dbReference type="Proteomes" id="UP000008743"/>
    </source>
</evidence>
<evidence type="ECO:0000313" key="6">
    <source>
        <dbReference type="EMBL" id="KJE96220.1"/>
    </source>
</evidence>
<evidence type="ECO:0000259" key="5">
    <source>
        <dbReference type="Pfam" id="PF01869"/>
    </source>
</evidence>
<dbReference type="InParanoid" id="A0A0D2WUB3"/>
<reference evidence="7" key="1">
    <citation type="submission" date="2011-02" db="EMBL/GenBank/DDBJ databases">
        <title>The Genome Sequence of Capsaspora owczarzaki ATCC 30864.</title>
        <authorList>
            <person name="Russ C."/>
            <person name="Cuomo C."/>
            <person name="Burger G."/>
            <person name="Gray M.W."/>
            <person name="Holland P.W.H."/>
            <person name="King N."/>
            <person name="Lang F.B.F."/>
            <person name="Roger A.J."/>
            <person name="Ruiz-Trillo I."/>
            <person name="Young S.K."/>
            <person name="Zeng Q."/>
            <person name="Gargeya S."/>
            <person name="Alvarado L."/>
            <person name="Berlin A."/>
            <person name="Chapman S.B."/>
            <person name="Chen Z."/>
            <person name="Freedman E."/>
            <person name="Gellesch M."/>
            <person name="Goldberg J."/>
            <person name="Griggs A."/>
            <person name="Gujja S."/>
            <person name="Heilman E."/>
            <person name="Heiman D."/>
            <person name="Howarth C."/>
            <person name="Mehta T."/>
            <person name="Neiman D."/>
            <person name="Pearson M."/>
            <person name="Roberts A."/>
            <person name="Saif S."/>
            <person name="Shea T."/>
            <person name="Shenoy N."/>
            <person name="Sisk P."/>
            <person name="Stolte C."/>
            <person name="Sykes S."/>
            <person name="White J."/>
            <person name="Yandava C."/>
            <person name="Haas B."/>
            <person name="Nusbaum C."/>
            <person name="Birren B."/>
        </authorList>
    </citation>
    <scope>NUCLEOTIDE SEQUENCE</scope>
    <source>
        <strain evidence="7">ATCC 30864</strain>
    </source>
</reference>
<gene>
    <name evidence="6" type="ORF">CAOG_006575</name>
</gene>
<dbReference type="eggNOG" id="KOG1794">
    <property type="taxonomic scope" value="Eukaryota"/>
</dbReference>
<dbReference type="PANTHER" id="PTHR12862">
    <property type="entry name" value="BADF TYPE ATPASE DOMAIN-CONTAINING PROTEIN"/>
    <property type="match status" value="1"/>
</dbReference>
<dbReference type="OMA" id="IETRYDM"/>
<evidence type="ECO:0000256" key="1">
    <source>
        <dbReference type="ARBA" id="ARBA00006198"/>
    </source>
</evidence>
<dbReference type="Proteomes" id="UP000008743">
    <property type="component" value="Unassembled WGS sequence"/>
</dbReference>
<dbReference type="OrthoDB" id="311172at2759"/>
<dbReference type="PANTHER" id="PTHR12862:SF0">
    <property type="entry name" value="N-ACETYL-D-GLUCOSAMINE KINASE"/>
    <property type="match status" value="1"/>
</dbReference>
<dbReference type="PhylomeDB" id="A0A0D2WUB3"/>
<keyword evidence="7" id="KW-1185">Reference proteome</keyword>
<accession>A0A0D2WUB3</accession>
<dbReference type="AlphaFoldDB" id="A0A0D2WUB3"/>
<dbReference type="InterPro" id="IPR039758">
    <property type="entry name" value="NAGK-like"/>
</dbReference>
<sequence length="337" mass="35903">MSELFGGVEGGASRSTMVISNAAGEILATAFGGSTNHWVVGLDKCIEEFGAMAAECKRQAGIAPTTKLFSLGLSLSGGEQPQAQRDIIAGIRAKLPDLAEHYDICTDTFGAVATSCEAGGIVLIAGTGSNCQLIDAQGQGVAGCGGWGHFMGDEGSAYWIAHAAIKFVFDDMDKYLTAENAALGLDTEYVKTSMFAYFQAQNRKEMLNHFYSNFDKQFFSGFTKLVAEGADKGDRLCREIFRRAGDHLGRHTRAVLQSADQSVDKLNVVCVGSVFQSWHLLREGFWGGVGDVTPRPQLVRLLVSAAIGAARLGATRSSSGTKTVAVDFARTTETLES</sequence>
<evidence type="ECO:0000256" key="3">
    <source>
        <dbReference type="ARBA" id="ARBA00014974"/>
    </source>
</evidence>
<keyword evidence="6" id="KW-0418">Kinase</keyword>
<evidence type="ECO:0000256" key="2">
    <source>
        <dbReference type="ARBA" id="ARBA00012122"/>
    </source>
</evidence>
<organism evidence="6 7">
    <name type="scientific">Capsaspora owczarzaki (strain ATCC 30864)</name>
    <dbReference type="NCBI Taxonomy" id="595528"/>
    <lineage>
        <taxon>Eukaryota</taxon>
        <taxon>Filasterea</taxon>
        <taxon>Capsaspora</taxon>
    </lineage>
</organism>
<protein>
    <recommendedName>
        <fullName evidence="3">N-acetyl-D-glucosamine kinase</fullName>
        <ecNumber evidence="2">2.7.1.59</ecNumber>
    </recommendedName>
    <alternativeName>
        <fullName evidence="4">GlcNAc kinase</fullName>
    </alternativeName>
</protein>
<dbReference type="SUPFAM" id="SSF53067">
    <property type="entry name" value="Actin-like ATPase domain"/>
    <property type="match status" value="2"/>
</dbReference>
<dbReference type="CDD" id="cd24078">
    <property type="entry name" value="ASKHA_NBD_NAGK_meta"/>
    <property type="match status" value="1"/>
</dbReference>
<dbReference type="InterPro" id="IPR002731">
    <property type="entry name" value="ATPase_BadF"/>
</dbReference>
<dbReference type="RefSeq" id="XP_004345324.1">
    <property type="nucleotide sequence ID" value="XM_004345274.2"/>
</dbReference>
<name>A0A0D2WUB3_CAPO3</name>
<dbReference type="STRING" id="595528.A0A0D2WUB3"/>
<feature type="domain" description="ATPase BadF/BadG/BcrA/BcrD type" evidence="5">
    <location>
        <begin position="7"/>
        <end position="310"/>
    </location>
</feature>
<dbReference type="EC" id="2.7.1.59" evidence="2"/>
<dbReference type="GO" id="GO:0045127">
    <property type="term" value="F:N-acetylglucosamine kinase activity"/>
    <property type="evidence" value="ECO:0007669"/>
    <property type="project" value="UniProtKB-EC"/>
</dbReference>
<dbReference type="EMBL" id="KE346370">
    <property type="protein sequence ID" value="KJE96220.1"/>
    <property type="molecule type" value="Genomic_DNA"/>
</dbReference>
<dbReference type="Gene3D" id="3.30.420.40">
    <property type="match status" value="1"/>
</dbReference>
<dbReference type="InterPro" id="IPR043129">
    <property type="entry name" value="ATPase_NBD"/>
</dbReference>
<proteinExistence type="inferred from homology"/>
<comment type="similarity">
    <text evidence="1">Belongs to the eukaryotic-type N-acetylglucosamine kinase family.</text>
</comment>
<keyword evidence="6" id="KW-0808">Transferase</keyword>